<evidence type="ECO:0000256" key="10">
    <source>
        <dbReference type="ARBA" id="ARBA00023170"/>
    </source>
</evidence>
<dbReference type="InterPro" id="IPR000276">
    <property type="entry name" value="GPCR_Rhodpsn"/>
</dbReference>
<dbReference type="PROSITE" id="PS50262">
    <property type="entry name" value="G_PROTEIN_RECEP_F1_2"/>
    <property type="match status" value="1"/>
</dbReference>
<dbReference type="PROSITE" id="PS00237">
    <property type="entry name" value="G_PROTEIN_RECEP_F1_1"/>
    <property type="match status" value="1"/>
</dbReference>
<keyword evidence="7 13" id="KW-0297">G-protein coupled receptor</keyword>
<dbReference type="Gene3D" id="1.20.1070.10">
    <property type="entry name" value="Rhodopsin 7-helix transmembrane proteins"/>
    <property type="match status" value="1"/>
</dbReference>
<evidence type="ECO:0000256" key="5">
    <source>
        <dbReference type="ARBA" id="ARBA00022725"/>
    </source>
</evidence>
<accession>A0A6P7WN02</accession>
<keyword evidence="4 13" id="KW-0812">Transmembrane</keyword>
<dbReference type="InterPro" id="IPR017452">
    <property type="entry name" value="GPCR_Rhodpsn_7TM"/>
</dbReference>
<dbReference type="GeneID" id="115457148"/>
<feature type="transmembrane region" description="Helical" evidence="14">
    <location>
        <begin position="239"/>
        <end position="262"/>
    </location>
</feature>
<evidence type="ECO:0000256" key="7">
    <source>
        <dbReference type="ARBA" id="ARBA00023040"/>
    </source>
</evidence>
<keyword evidence="6 14" id="KW-1133">Transmembrane helix</keyword>
<keyword evidence="12 13" id="KW-0807">Transducer</keyword>
<protein>
    <recommendedName>
        <fullName evidence="14">Olfactory receptor</fullName>
    </recommendedName>
</protein>
<dbReference type="FunFam" id="1.20.1070.10:FF:000001">
    <property type="entry name" value="Olfactory receptor"/>
    <property type="match status" value="1"/>
</dbReference>
<evidence type="ECO:0000256" key="4">
    <source>
        <dbReference type="ARBA" id="ARBA00022692"/>
    </source>
</evidence>
<name>A0A6P7WN02_9AMPH</name>
<comment type="subcellular location">
    <subcellularLocation>
        <location evidence="1 14">Cell membrane</location>
        <topology evidence="1 14">Multi-pass membrane protein</topology>
    </subcellularLocation>
</comment>
<dbReference type="KEGG" id="muo:115457148"/>
<evidence type="ECO:0000256" key="9">
    <source>
        <dbReference type="ARBA" id="ARBA00023157"/>
    </source>
</evidence>
<dbReference type="InParanoid" id="A0A6P7WN02"/>
<keyword evidence="11" id="KW-0325">Glycoprotein</keyword>
<dbReference type="CDD" id="cd13954">
    <property type="entry name" value="7tmA_OR"/>
    <property type="match status" value="1"/>
</dbReference>
<sequence length="336" mass="38376">MTGRRNGTSIKEFTFLGFPSLRQMHSLVFLIVLIIYIVTVSGNTLIIVVIGRQPHLHTPMYFFLSNLALLEIFYTTNIVPKMLEGFLVEHKYISFIDCMVQLYFFLSMACAENFLLTAMAYDRFVAICKPLHYATIMSNRVCFKLALCSWVLGFLIPIVPVLMVTRVDFCGSNVINHFFCDVSPLIKLSCTDSYQIKLVEFTVASSVLLTSCTIILLSYIYIISAILRIPSVSGRHKAFSTCISHLIIVSIFFGSGILIYIGPTAYQSFDLNKTVSVLYTVITPLFNPFIYTFRNEQVKTAFRNTVRRSILRHRGCCYWLYCKEERPQSMKEKAST</sequence>
<feature type="transmembrane region" description="Helical" evidence="14">
    <location>
        <begin position="100"/>
        <end position="121"/>
    </location>
</feature>
<proteinExistence type="inferred from homology"/>
<evidence type="ECO:0000256" key="3">
    <source>
        <dbReference type="ARBA" id="ARBA00022606"/>
    </source>
</evidence>
<dbReference type="GO" id="GO:0005886">
    <property type="term" value="C:plasma membrane"/>
    <property type="evidence" value="ECO:0007669"/>
    <property type="project" value="UniProtKB-SubCell"/>
</dbReference>
<evidence type="ECO:0000256" key="2">
    <source>
        <dbReference type="ARBA" id="ARBA00022475"/>
    </source>
</evidence>
<comment type="similarity">
    <text evidence="13">Belongs to the G-protein coupled receptor 1 family.</text>
</comment>
<dbReference type="GO" id="GO:0004984">
    <property type="term" value="F:olfactory receptor activity"/>
    <property type="evidence" value="ECO:0007669"/>
    <property type="project" value="InterPro"/>
</dbReference>
<dbReference type="InterPro" id="IPR000725">
    <property type="entry name" value="Olfact_rcpt"/>
</dbReference>
<evidence type="ECO:0000256" key="11">
    <source>
        <dbReference type="ARBA" id="ARBA00023180"/>
    </source>
</evidence>
<keyword evidence="10 13" id="KW-0675">Receptor</keyword>
<evidence type="ECO:0000256" key="13">
    <source>
        <dbReference type="RuleBase" id="RU000688"/>
    </source>
</evidence>
<evidence type="ECO:0000256" key="1">
    <source>
        <dbReference type="ARBA" id="ARBA00004651"/>
    </source>
</evidence>
<feature type="transmembrane region" description="Helical" evidence="14">
    <location>
        <begin position="274"/>
        <end position="293"/>
    </location>
</feature>
<dbReference type="Proteomes" id="UP000515156">
    <property type="component" value="Chromosome 14"/>
</dbReference>
<feature type="transmembrane region" description="Helical" evidence="14">
    <location>
        <begin position="141"/>
        <end position="163"/>
    </location>
</feature>
<feature type="transmembrane region" description="Helical" evidence="14">
    <location>
        <begin position="61"/>
        <end position="80"/>
    </location>
</feature>
<evidence type="ECO:0000256" key="12">
    <source>
        <dbReference type="ARBA" id="ARBA00023224"/>
    </source>
</evidence>
<keyword evidence="16" id="KW-1185">Reference proteome</keyword>
<dbReference type="PANTHER" id="PTHR24242:SF359">
    <property type="entry name" value="ODORANT RECEPTOR-RELATED"/>
    <property type="match status" value="1"/>
</dbReference>
<keyword evidence="8 14" id="KW-0472">Membrane</keyword>
<gene>
    <name evidence="17" type="primary">LOC115457148</name>
</gene>
<dbReference type="PRINTS" id="PR00245">
    <property type="entry name" value="OLFACTORYR"/>
</dbReference>
<feature type="transmembrane region" description="Helical" evidence="14">
    <location>
        <begin position="27"/>
        <end position="49"/>
    </location>
</feature>
<dbReference type="InterPro" id="IPR050939">
    <property type="entry name" value="Olfactory_GPCR1"/>
</dbReference>
<dbReference type="PRINTS" id="PR00237">
    <property type="entry name" value="GPCRRHODOPSN"/>
</dbReference>
<evidence type="ECO:0000256" key="6">
    <source>
        <dbReference type="ARBA" id="ARBA00022989"/>
    </source>
</evidence>
<dbReference type="Pfam" id="PF13853">
    <property type="entry name" value="7tm_4"/>
    <property type="match status" value="1"/>
</dbReference>
<evidence type="ECO:0000256" key="8">
    <source>
        <dbReference type="ARBA" id="ARBA00023136"/>
    </source>
</evidence>
<evidence type="ECO:0000256" key="14">
    <source>
        <dbReference type="RuleBase" id="RU363047"/>
    </source>
</evidence>
<evidence type="ECO:0000313" key="16">
    <source>
        <dbReference type="Proteomes" id="UP000515156"/>
    </source>
</evidence>
<dbReference type="RefSeq" id="XP_030042431.1">
    <property type="nucleotide sequence ID" value="XM_030186571.1"/>
</dbReference>
<feature type="transmembrane region" description="Helical" evidence="14">
    <location>
        <begin position="207"/>
        <end position="227"/>
    </location>
</feature>
<reference evidence="17" key="1">
    <citation type="submission" date="2025-08" db="UniProtKB">
        <authorList>
            <consortium name="RefSeq"/>
        </authorList>
    </citation>
    <scope>IDENTIFICATION</scope>
</reference>
<dbReference type="GO" id="GO:0004930">
    <property type="term" value="F:G protein-coupled receptor activity"/>
    <property type="evidence" value="ECO:0007669"/>
    <property type="project" value="UniProtKB-KW"/>
</dbReference>
<dbReference type="AlphaFoldDB" id="A0A6P7WN02"/>
<keyword evidence="9" id="KW-1015">Disulfide bond</keyword>
<dbReference type="SUPFAM" id="SSF81321">
    <property type="entry name" value="Family A G protein-coupled receptor-like"/>
    <property type="match status" value="1"/>
</dbReference>
<dbReference type="PANTHER" id="PTHR24242">
    <property type="entry name" value="G-PROTEIN COUPLED RECEPTOR"/>
    <property type="match status" value="1"/>
</dbReference>
<organism evidence="16 17">
    <name type="scientific">Microcaecilia unicolor</name>
    <dbReference type="NCBI Taxonomy" id="1415580"/>
    <lineage>
        <taxon>Eukaryota</taxon>
        <taxon>Metazoa</taxon>
        <taxon>Chordata</taxon>
        <taxon>Craniata</taxon>
        <taxon>Vertebrata</taxon>
        <taxon>Euteleostomi</taxon>
        <taxon>Amphibia</taxon>
        <taxon>Gymnophiona</taxon>
        <taxon>Siphonopidae</taxon>
        <taxon>Microcaecilia</taxon>
    </lineage>
</organism>
<keyword evidence="2 14" id="KW-1003">Cell membrane</keyword>
<keyword evidence="5 14" id="KW-0552">Olfaction</keyword>
<evidence type="ECO:0000313" key="17">
    <source>
        <dbReference type="RefSeq" id="XP_030042431.1"/>
    </source>
</evidence>
<dbReference type="OrthoDB" id="9445499at2759"/>
<keyword evidence="3 14" id="KW-0716">Sensory transduction</keyword>
<feature type="domain" description="G-protein coupled receptors family 1 profile" evidence="15">
    <location>
        <begin position="42"/>
        <end position="291"/>
    </location>
</feature>
<evidence type="ECO:0000259" key="15">
    <source>
        <dbReference type="PROSITE" id="PS50262"/>
    </source>
</evidence>